<feature type="signal peptide" evidence="1">
    <location>
        <begin position="1"/>
        <end position="24"/>
    </location>
</feature>
<gene>
    <name evidence="2" type="ORF">V22_43640</name>
</gene>
<name>A0A517TFD6_9PLAN</name>
<dbReference type="AlphaFoldDB" id="A0A517TFD6"/>
<dbReference type="OrthoDB" id="286727at2"/>
<evidence type="ECO:0000256" key="1">
    <source>
        <dbReference type="SAM" id="SignalP"/>
    </source>
</evidence>
<accession>A0A517TFD6</accession>
<evidence type="ECO:0000313" key="2">
    <source>
        <dbReference type="EMBL" id="QDT67091.1"/>
    </source>
</evidence>
<sequence precursor="true">MCRIQHTFAALFILLIAVASTGCGQTDDTPALGVVKGKVTLDGKPLDGARVLFQPQAGRPSEAITNEHGDYTLLYLSNHKGALIGQHKVHITTEREGFSDEANDGKTIKGRKEILPAKYHSKSTLTTDVTEGSNTVDFELESGN</sequence>
<feature type="chain" id="PRO_5021946999" description="Nickel uptake substrate-specific transmembrane region" evidence="1">
    <location>
        <begin position="25"/>
        <end position="144"/>
    </location>
</feature>
<evidence type="ECO:0008006" key="4">
    <source>
        <dbReference type="Google" id="ProtNLM"/>
    </source>
</evidence>
<reference evidence="2 3" key="1">
    <citation type="submission" date="2019-02" db="EMBL/GenBank/DDBJ databases">
        <title>Deep-cultivation of Planctomycetes and their phenomic and genomic characterization uncovers novel biology.</title>
        <authorList>
            <person name="Wiegand S."/>
            <person name="Jogler M."/>
            <person name="Boedeker C."/>
            <person name="Pinto D."/>
            <person name="Vollmers J."/>
            <person name="Rivas-Marin E."/>
            <person name="Kohn T."/>
            <person name="Peeters S.H."/>
            <person name="Heuer A."/>
            <person name="Rast P."/>
            <person name="Oberbeckmann S."/>
            <person name="Bunk B."/>
            <person name="Jeske O."/>
            <person name="Meyerdierks A."/>
            <person name="Storesund J.E."/>
            <person name="Kallscheuer N."/>
            <person name="Luecker S."/>
            <person name="Lage O.M."/>
            <person name="Pohl T."/>
            <person name="Merkel B.J."/>
            <person name="Hornburger P."/>
            <person name="Mueller R.-W."/>
            <person name="Bruemmer F."/>
            <person name="Labrenz M."/>
            <person name="Spormann A.M."/>
            <person name="Op den Camp H."/>
            <person name="Overmann J."/>
            <person name="Amann R."/>
            <person name="Jetten M.S.M."/>
            <person name="Mascher T."/>
            <person name="Medema M.H."/>
            <person name="Devos D.P."/>
            <person name="Kaster A.-K."/>
            <person name="Ovreas L."/>
            <person name="Rohde M."/>
            <person name="Galperin M.Y."/>
            <person name="Jogler C."/>
        </authorList>
    </citation>
    <scope>NUCLEOTIDE SEQUENCE [LARGE SCALE GENOMIC DNA]</scope>
    <source>
        <strain evidence="2 3">V22</strain>
    </source>
</reference>
<keyword evidence="3" id="KW-1185">Reference proteome</keyword>
<dbReference type="PROSITE" id="PS51257">
    <property type="entry name" value="PROKAR_LIPOPROTEIN"/>
    <property type="match status" value="1"/>
</dbReference>
<organism evidence="2 3">
    <name type="scientific">Calycomorphotria hydatis</name>
    <dbReference type="NCBI Taxonomy" id="2528027"/>
    <lineage>
        <taxon>Bacteria</taxon>
        <taxon>Pseudomonadati</taxon>
        <taxon>Planctomycetota</taxon>
        <taxon>Planctomycetia</taxon>
        <taxon>Planctomycetales</taxon>
        <taxon>Planctomycetaceae</taxon>
        <taxon>Calycomorphotria</taxon>
    </lineage>
</organism>
<dbReference type="EMBL" id="CP036316">
    <property type="protein sequence ID" value="QDT67091.1"/>
    <property type="molecule type" value="Genomic_DNA"/>
</dbReference>
<keyword evidence="1" id="KW-0732">Signal</keyword>
<dbReference type="RefSeq" id="WP_145266765.1">
    <property type="nucleotide sequence ID" value="NZ_CP036316.1"/>
</dbReference>
<dbReference type="Proteomes" id="UP000319976">
    <property type="component" value="Chromosome"/>
</dbReference>
<proteinExistence type="predicted"/>
<evidence type="ECO:0000313" key="3">
    <source>
        <dbReference type="Proteomes" id="UP000319976"/>
    </source>
</evidence>
<protein>
    <recommendedName>
        <fullName evidence="4">Nickel uptake substrate-specific transmembrane region</fullName>
    </recommendedName>
</protein>
<dbReference type="KEGG" id="chya:V22_43640"/>